<dbReference type="GO" id="GO:0015627">
    <property type="term" value="C:type II protein secretion system complex"/>
    <property type="evidence" value="ECO:0007669"/>
    <property type="project" value="InterPro"/>
</dbReference>
<keyword evidence="8 11" id="KW-0472">Membrane</keyword>
<keyword evidence="3" id="KW-1003">Cell membrane</keyword>
<sequence length="188" mass="20478">MEKLSCHGRQSAFTLPEFVVSLAILSLLISLGIPSFGRIISTAAIRSEAGRLVASINQTRSLAILRNLPATMCPGTSNPGQPKCSGSYRQGWIVFSDVQGNRVFDAGEDELVRSFEPIKTGYLVTNRLGTRLANEKITFYPDGTARRNLTFQVCGPDNSSEQAWSVILNIIGRPRVARGWGHCPVGEL</sequence>
<evidence type="ECO:0000259" key="12">
    <source>
        <dbReference type="Pfam" id="PF12019"/>
    </source>
</evidence>
<keyword evidence="4" id="KW-0488">Methylation</keyword>
<evidence type="ECO:0000256" key="6">
    <source>
        <dbReference type="ARBA" id="ARBA00022692"/>
    </source>
</evidence>
<dbReference type="NCBIfam" id="TIGR02532">
    <property type="entry name" value="IV_pilin_GFxxxE"/>
    <property type="match status" value="1"/>
</dbReference>
<feature type="domain" description="General secretion pathway GspH" evidence="12">
    <location>
        <begin position="48"/>
        <end position="170"/>
    </location>
</feature>
<accession>A0A3L7DV50</accession>
<reference evidence="13 14" key="1">
    <citation type="submission" date="2018-07" db="EMBL/GenBank/DDBJ databases">
        <title>Halioglobus sp. genome submission.</title>
        <authorList>
            <person name="Ye M.-Q."/>
            <person name="Du Z.-J."/>
        </authorList>
    </citation>
    <scope>NUCLEOTIDE SEQUENCE [LARGE SCALE GENOMIC DNA]</scope>
    <source>
        <strain evidence="13 14">U0301</strain>
    </source>
</reference>
<dbReference type="Proteomes" id="UP000265509">
    <property type="component" value="Unassembled WGS sequence"/>
</dbReference>
<evidence type="ECO:0000256" key="11">
    <source>
        <dbReference type="SAM" id="Phobius"/>
    </source>
</evidence>
<evidence type="ECO:0000256" key="3">
    <source>
        <dbReference type="ARBA" id="ARBA00022475"/>
    </source>
</evidence>
<evidence type="ECO:0000313" key="13">
    <source>
        <dbReference type="EMBL" id="RLQ21448.1"/>
    </source>
</evidence>
<protein>
    <recommendedName>
        <fullName evidence="2">Type II secretion system protein H</fullName>
    </recommendedName>
    <alternativeName>
        <fullName evidence="10">General secretion pathway protein H</fullName>
    </alternativeName>
</protein>
<comment type="subcellular location">
    <subcellularLocation>
        <location evidence="1">Cell inner membrane</location>
        <topology evidence="1">Single-pass membrane protein</topology>
    </subcellularLocation>
</comment>
<feature type="transmembrane region" description="Helical" evidence="11">
    <location>
        <begin position="12"/>
        <end position="33"/>
    </location>
</feature>
<evidence type="ECO:0000256" key="9">
    <source>
        <dbReference type="ARBA" id="ARBA00025772"/>
    </source>
</evidence>
<dbReference type="GO" id="GO:0015628">
    <property type="term" value="P:protein secretion by the type II secretion system"/>
    <property type="evidence" value="ECO:0007669"/>
    <property type="project" value="InterPro"/>
</dbReference>
<dbReference type="InterPro" id="IPR012902">
    <property type="entry name" value="N_methyl_site"/>
</dbReference>
<dbReference type="RefSeq" id="WP_117955367.1">
    <property type="nucleotide sequence ID" value="NZ_QRAN01000013.1"/>
</dbReference>
<dbReference type="AlphaFoldDB" id="A0A3L7DV50"/>
<dbReference type="Pfam" id="PF12019">
    <property type="entry name" value="GspH"/>
    <property type="match status" value="1"/>
</dbReference>
<evidence type="ECO:0000256" key="8">
    <source>
        <dbReference type="ARBA" id="ARBA00023136"/>
    </source>
</evidence>
<keyword evidence="14" id="KW-1185">Reference proteome</keyword>
<keyword evidence="7 11" id="KW-1133">Transmembrane helix</keyword>
<keyword evidence="5" id="KW-0997">Cell inner membrane</keyword>
<organism evidence="13 14">
    <name type="scientific">Seongchinamella sediminis</name>
    <dbReference type="NCBI Taxonomy" id="2283635"/>
    <lineage>
        <taxon>Bacteria</taxon>
        <taxon>Pseudomonadati</taxon>
        <taxon>Pseudomonadota</taxon>
        <taxon>Gammaproteobacteria</taxon>
        <taxon>Cellvibrionales</taxon>
        <taxon>Halieaceae</taxon>
        <taxon>Seongchinamella</taxon>
    </lineage>
</organism>
<dbReference type="InterPro" id="IPR022346">
    <property type="entry name" value="T2SS_GspH"/>
</dbReference>
<dbReference type="InterPro" id="IPR045584">
    <property type="entry name" value="Pilin-like"/>
</dbReference>
<name>A0A3L7DV50_9GAMM</name>
<evidence type="ECO:0000256" key="2">
    <source>
        <dbReference type="ARBA" id="ARBA00021549"/>
    </source>
</evidence>
<evidence type="ECO:0000256" key="1">
    <source>
        <dbReference type="ARBA" id="ARBA00004377"/>
    </source>
</evidence>
<comment type="similarity">
    <text evidence="9">Belongs to the GSP H family.</text>
</comment>
<comment type="caution">
    <text evidence="13">The sequence shown here is derived from an EMBL/GenBank/DDBJ whole genome shotgun (WGS) entry which is preliminary data.</text>
</comment>
<dbReference type="SUPFAM" id="SSF54523">
    <property type="entry name" value="Pili subunits"/>
    <property type="match status" value="1"/>
</dbReference>
<keyword evidence="6 11" id="KW-0812">Transmembrane</keyword>
<dbReference type="OrthoDB" id="5737613at2"/>
<evidence type="ECO:0000256" key="5">
    <source>
        <dbReference type="ARBA" id="ARBA00022519"/>
    </source>
</evidence>
<gene>
    <name evidence="13" type="ORF">DWB85_12910</name>
</gene>
<evidence type="ECO:0000256" key="7">
    <source>
        <dbReference type="ARBA" id="ARBA00022989"/>
    </source>
</evidence>
<dbReference type="Gene3D" id="3.55.40.10">
    <property type="entry name" value="minor pseudopilin epsh domain"/>
    <property type="match status" value="1"/>
</dbReference>
<dbReference type="EMBL" id="QRAN01000013">
    <property type="protein sequence ID" value="RLQ21448.1"/>
    <property type="molecule type" value="Genomic_DNA"/>
</dbReference>
<dbReference type="GO" id="GO:0005886">
    <property type="term" value="C:plasma membrane"/>
    <property type="evidence" value="ECO:0007669"/>
    <property type="project" value="UniProtKB-SubCell"/>
</dbReference>
<evidence type="ECO:0000256" key="4">
    <source>
        <dbReference type="ARBA" id="ARBA00022481"/>
    </source>
</evidence>
<evidence type="ECO:0000256" key="10">
    <source>
        <dbReference type="ARBA" id="ARBA00030775"/>
    </source>
</evidence>
<proteinExistence type="inferred from homology"/>
<evidence type="ECO:0000313" key="14">
    <source>
        <dbReference type="Proteomes" id="UP000265509"/>
    </source>
</evidence>